<dbReference type="SMART" id="SM00257">
    <property type="entry name" value="LysM"/>
    <property type="match status" value="1"/>
</dbReference>
<name>A0A6M1QZU1_9ACTN</name>
<dbReference type="SUPFAM" id="SSF54106">
    <property type="entry name" value="LysM domain"/>
    <property type="match status" value="1"/>
</dbReference>
<dbReference type="CDD" id="cd00118">
    <property type="entry name" value="LysM"/>
    <property type="match status" value="1"/>
</dbReference>
<keyword evidence="1" id="KW-0472">Membrane</keyword>
<dbReference type="InterPro" id="IPR036779">
    <property type="entry name" value="LysM_dom_sf"/>
</dbReference>
<evidence type="ECO:0000256" key="1">
    <source>
        <dbReference type="SAM" id="Phobius"/>
    </source>
</evidence>
<keyword evidence="4" id="KW-1185">Reference proteome</keyword>
<dbReference type="InterPro" id="IPR018392">
    <property type="entry name" value="LysM"/>
</dbReference>
<evidence type="ECO:0000313" key="3">
    <source>
        <dbReference type="EMBL" id="NGN92902.1"/>
    </source>
</evidence>
<dbReference type="Pfam" id="PF01476">
    <property type="entry name" value="LysM"/>
    <property type="match status" value="1"/>
</dbReference>
<feature type="domain" description="LysM" evidence="2">
    <location>
        <begin position="75"/>
        <end position="126"/>
    </location>
</feature>
<dbReference type="Proteomes" id="UP000483261">
    <property type="component" value="Unassembled WGS sequence"/>
</dbReference>
<sequence length="130" mass="13843">MSATVYVLPVAEPPRPVREQRRSTVRLTRRGRIVVFAFALVVLFGIALIGARVAFAVENGADNGARFRGPAPAAHTMVVGDGDTLWDISAKAVAGTDASIREMEQTIKELNSLESSMLVAGQTLIIPTAP</sequence>
<keyword evidence="1" id="KW-1133">Transmembrane helix</keyword>
<dbReference type="RefSeq" id="WP_165110648.1">
    <property type="nucleotide sequence ID" value="NZ_JAALAA010000006.1"/>
</dbReference>
<dbReference type="EMBL" id="JAALAA010000006">
    <property type="protein sequence ID" value="NGN92902.1"/>
    <property type="molecule type" value="Genomic_DNA"/>
</dbReference>
<dbReference type="Gene3D" id="3.10.350.10">
    <property type="entry name" value="LysM domain"/>
    <property type="match status" value="1"/>
</dbReference>
<evidence type="ECO:0000259" key="2">
    <source>
        <dbReference type="PROSITE" id="PS51782"/>
    </source>
</evidence>
<protein>
    <submittedName>
        <fullName evidence="3">LysM peptidoglycan-binding domain-containing protein</fullName>
    </submittedName>
</protein>
<feature type="transmembrane region" description="Helical" evidence="1">
    <location>
        <begin position="33"/>
        <end position="55"/>
    </location>
</feature>
<evidence type="ECO:0000313" key="4">
    <source>
        <dbReference type="Proteomes" id="UP000483261"/>
    </source>
</evidence>
<reference evidence="3 4" key="1">
    <citation type="submission" date="2020-02" db="EMBL/GenBank/DDBJ databases">
        <title>Whole-genome analyses of novel actinobacteria.</title>
        <authorList>
            <person name="Sahin N."/>
        </authorList>
    </citation>
    <scope>NUCLEOTIDE SEQUENCE [LARGE SCALE GENOMIC DNA]</scope>
    <source>
        <strain evidence="3 4">KC13</strain>
    </source>
</reference>
<dbReference type="PROSITE" id="PS51782">
    <property type="entry name" value="LYSM"/>
    <property type="match status" value="1"/>
</dbReference>
<comment type="caution">
    <text evidence="3">The sequence shown here is derived from an EMBL/GenBank/DDBJ whole genome shotgun (WGS) entry which is preliminary data.</text>
</comment>
<keyword evidence="1" id="KW-0812">Transmembrane</keyword>
<accession>A0A6M1QZU1</accession>
<dbReference type="AlphaFoldDB" id="A0A6M1QZU1"/>
<gene>
    <name evidence="3" type="ORF">G5C66_09160</name>
</gene>
<proteinExistence type="predicted"/>
<organism evidence="3 4">
    <name type="scientific">Nocardioides turkmenicus</name>
    <dbReference type="NCBI Taxonomy" id="2711220"/>
    <lineage>
        <taxon>Bacteria</taxon>
        <taxon>Bacillati</taxon>
        <taxon>Actinomycetota</taxon>
        <taxon>Actinomycetes</taxon>
        <taxon>Propionibacteriales</taxon>
        <taxon>Nocardioidaceae</taxon>
        <taxon>Nocardioides</taxon>
    </lineage>
</organism>